<evidence type="ECO:0000256" key="3">
    <source>
        <dbReference type="ARBA" id="ARBA00022833"/>
    </source>
</evidence>
<proteinExistence type="predicted"/>
<dbReference type="GeneID" id="104984329"/>
<dbReference type="SMART" id="SM00980">
    <property type="entry name" value="THAP"/>
    <property type="match status" value="1"/>
</dbReference>
<evidence type="ECO:0000256" key="4">
    <source>
        <dbReference type="ARBA" id="ARBA00023125"/>
    </source>
</evidence>
<evidence type="ECO:0000256" key="1">
    <source>
        <dbReference type="ARBA" id="ARBA00022723"/>
    </source>
</evidence>
<dbReference type="RefSeq" id="XP_010832307.1">
    <property type="nucleotide sequence ID" value="XM_010834005.1"/>
</dbReference>
<keyword evidence="4 5" id="KW-0238">DNA-binding</keyword>
<keyword evidence="2 5" id="KW-0863">Zinc-finger</keyword>
<feature type="region of interest" description="Disordered" evidence="6">
    <location>
        <begin position="117"/>
        <end position="151"/>
    </location>
</feature>
<keyword evidence="3" id="KW-0862">Zinc</keyword>
<dbReference type="PANTHER" id="PTHR46289">
    <property type="entry name" value="52 KDA REPRESSOR OF THE INHIBITOR OF THE PROTEIN KINASE-LIKE PROTEIN-RELATED"/>
    <property type="match status" value="1"/>
</dbReference>
<dbReference type="SMART" id="SM00692">
    <property type="entry name" value="DM3"/>
    <property type="match status" value="1"/>
</dbReference>
<evidence type="ECO:0000313" key="8">
    <source>
        <dbReference type="Proteomes" id="UP000515208"/>
    </source>
</evidence>
<dbReference type="GO" id="GO:0008270">
    <property type="term" value="F:zinc ion binding"/>
    <property type="evidence" value="ECO:0007669"/>
    <property type="project" value="UniProtKB-KW"/>
</dbReference>
<keyword evidence="8" id="KW-1185">Reference proteome</keyword>
<name>A0A6P3H010_BISBB</name>
<evidence type="ECO:0000256" key="5">
    <source>
        <dbReference type="PROSITE-ProRule" id="PRU00309"/>
    </source>
</evidence>
<evidence type="ECO:0000259" key="7">
    <source>
        <dbReference type="PROSITE" id="PS50950"/>
    </source>
</evidence>
<evidence type="ECO:0000313" key="9">
    <source>
        <dbReference type="RefSeq" id="XP_010832307.1"/>
    </source>
</evidence>
<dbReference type="Proteomes" id="UP000515208">
    <property type="component" value="Unplaced"/>
</dbReference>
<accession>A0A6P3H010</accession>
<keyword evidence="1" id="KW-0479">Metal-binding</keyword>
<gene>
    <name evidence="9" type="primary">LOC104984329</name>
</gene>
<dbReference type="InterPro" id="IPR052958">
    <property type="entry name" value="IFN-induced_PKR_regulator"/>
</dbReference>
<sequence length="602" mass="67675">MMPNFCAAPNCTRKSTQSDLAFFRFPRDPTRCQKWVENCRRADLEDKTADQLNKHYRLCAKHFETSMICRTSPYRTVLRDNAIPTIFDLTSHLNNPHSRHRKRIKELSEDEIRTLKQKKIDETSEQEPKHKEINNSNAQSPSAEEAGEEQDEDILPLTLEEKENKEYLKSLFEILILMGKQNIPLDGHETDEIPEGLFTPDNFQALLECRINSGEEVLRKRFETTAVNTLFCSKTQQKQMLEICESCIREETLREVRDSPSTSAVPQSHHQGAREMKLFCPGMYHKGVAERPPTLEVRVDTAIKPQLSSSRFQFDPFVSTWLHPRGDGYRARWAASLGSGITEAFWALIGHRVIAGISSSGARIEAGSPATSAVLRLLPSSNWLAGCYRHWDRRAGTEADRRVALRGFLEHTIVLRVFLLFRKGSNSYPGSSANCPPASTSAVPQSHHQGACEMKLFCPGMYHEGEAERPPLWKVPFEGAYDNKESTFTPRQASTRVSSGGIRGITGSIPIRSIPSSRCILVRVDTGIKLQLSLSHFLFDPFVSTWIHPRGDGYGARWAASLGYSNTEAFWALIGHRVIAGSPATSAVLRLLPSSNWLAGCY</sequence>
<protein>
    <submittedName>
        <fullName evidence="9">Uncharacterized protein LOC104984329</fullName>
    </submittedName>
</protein>
<dbReference type="PANTHER" id="PTHR46289:SF16">
    <property type="entry name" value="52 KDA REPRESSOR OF THE INHIBITOR OF THE PROTEIN KINASE"/>
    <property type="match status" value="1"/>
</dbReference>
<feature type="compositionally biased region" description="Basic and acidic residues" evidence="6">
    <location>
        <begin position="117"/>
        <end position="133"/>
    </location>
</feature>
<dbReference type="GO" id="GO:0003677">
    <property type="term" value="F:DNA binding"/>
    <property type="evidence" value="ECO:0007669"/>
    <property type="project" value="UniProtKB-UniRule"/>
</dbReference>
<feature type="domain" description="THAP-type" evidence="7">
    <location>
        <begin position="2"/>
        <end position="87"/>
    </location>
</feature>
<evidence type="ECO:0000256" key="6">
    <source>
        <dbReference type="SAM" id="MobiDB-lite"/>
    </source>
</evidence>
<dbReference type="AlphaFoldDB" id="A0A6P3H010"/>
<dbReference type="PROSITE" id="PS50950">
    <property type="entry name" value="ZF_THAP"/>
    <property type="match status" value="1"/>
</dbReference>
<dbReference type="OrthoDB" id="7683421at2759"/>
<dbReference type="SUPFAM" id="SSF57716">
    <property type="entry name" value="Glucocorticoid receptor-like (DNA-binding domain)"/>
    <property type="match status" value="1"/>
</dbReference>
<feature type="non-terminal residue" evidence="9">
    <location>
        <position position="602"/>
    </location>
</feature>
<evidence type="ECO:0000256" key="2">
    <source>
        <dbReference type="ARBA" id="ARBA00022771"/>
    </source>
</evidence>
<dbReference type="InterPro" id="IPR006612">
    <property type="entry name" value="THAP_Znf"/>
</dbReference>
<dbReference type="KEGG" id="bbis:104984329"/>
<dbReference type="Pfam" id="PF05485">
    <property type="entry name" value="THAP"/>
    <property type="match status" value="1"/>
</dbReference>
<organism evidence="8 9">
    <name type="scientific">Bison bison bison</name>
    <name type="common">North American plains bison</name>
    <dbReference type="NCBI Taxonomy" id="43346"/>
    <lineage>
        <taxon>Eukaryota</taxon>
        <taxon>Metazoa</taxon>
        <taxon>Chordata</taxon>
        <taxon>Craniata</taxon>
        <taxon>Vertebrata</taxon>
        <taxon>Euteleostomi</taxon>
        <taxon>Mammalia</taxon>
        <taxon>Eutheria</taxon>
        <taxon>Laurasiatheria</taxon>
        <taxon>Artiodactyla</taxon>
        <taxon>Ruminantia</taxon>
        <taxon>Pecora</taxon>
        <taxon>Bovidae</taxon>
        <taxon>Bovinae</taxon>
        <taxon>Bison</taxon>
    </lineage>
</organism>
<reference evidence="9" key="1">
    <citation type="submission" date="2025-08" db="UniProtKB">
        <authorList>
            <consortium name="RefSeq"/>
        </authorList>
    </citation>
    <scope>IDENTIFICATION</scope>
    <source>
        <tissue evidence="9">Blood</tissue>
    </source>
</reference>